<dbReference type="EMBL" id="QGDJ01000020">
    <property type="protein sequence ID" value="PWJ11162.1"/>
    <property type="molecule type" value="Genomic_DNA"/>
</dbReference>
<dbReference type="Gene3D" id="3.10.105.10">
    <property type="entry name" value="Dipeptide-binding Protein, Domain 3"/>
    <property type="match status" value="1"/>
</dbReference>
<dbReference type="GO" id="GO:0015833">
    <property type="term" value="P:peptide transport"/>
    <property type="evidence" value="ECO:0007669"/>
    <property type="project" value="TreeGrafter"/>
</dbReference>
<dbReference type="RefSeq" id="WP_211317173.1">
    <property type="nucleotide sequence ID" value="NZ_QGDJ01000020.1"/>
</dbReference>
<dbReference type="Gene3D" id="3.90.76.10">
    <property type="entry name" value="Dipeptide-binding Protein, Domain 1"/>
    <property type="match status" value="1"/>
</dbReference>
<evidence type="ECO:0000256" key="1">
    <source>
        <dbReference type="ARBA" id="ARBA00004418"/>
    </source>
</evidence>
<dbReference type="InterPro" id="IPR000914">
    <property type="entry name" value="SBP_5_dom"/>
</dbReference>
<dbReference type="GO" id="GO:1904680">
    <property type="term" value="F:peptide transmembrane transporter activity"/>
    <property type="evidence" value="ECO:0007669"/>
    <property type="project" value="TreeGrafter"/>
</dbReference>
<dbReference type="PIRSF" id="PIRSF002741">
    <property type="entry name" value="MppA"/>
    <property type="match status" value="1"/>
</dbReference>
<dbReference type="InterPro" id="IPR030678">
    <property type="entry name" value="Peptide/Ni-bd"/>
</dbReference>
<comment type="subcellular location">
    <subcellularLocation>
        <location evidence="1">Periplasm</location>
    </subcellularLocation>
</comment>
<evidence type="ECO:0000313" key="6">
    <source>
        <dbReference type="EMBL" id="SSA51463.1"/>
    </source>
</evidence>
<accession>A0A2Y9C960</accession>
<evidence type="ECO:0000313" key="5">
    <source>
        <dbReference type="EMBL" id="PWJ11162.1"/>
    </source>
</evidence>
<keyword evidence="3" id="KW-0732">Signal</keyword>
<reference evidence="5 7" key="2">
    <citation type="submission" date="2018-03" db="EMBL/GenBank/DDBJ databases">
        <title>Genomic Encyclopedia of Archaeal and Bacterial Type Strains, Phase II (KMG-II): from individual species to whole genera.</title>
        <authorList>
            <person name="Goeker M."/>
        </authorList>
    </citation>
    <scope>NUCLEOTIDE SEQUENCE [LARGE SCALE GENOMIC DNA]</scope>
    <source>
        <strain evidence="5 7">DSM 25227</strain>
    </source>
</reference>
<dbReference type="GO" id="GO:0043190">
    <property type="term" value="C:ATP-binding cassette (ABC) transporter complex"/>
    <property type="evidence" value="ECO:0007669"/>
    <property type="project" value="InterPro"/>
</dbReference>
<proteinExistence type="inferred from homology"/>
<dbReference type="SUPFAM" id="SSF53850">
    <property type="entry name" value="Periplasmic binding protein-like II"/>
    <property type="match status" value="1"/>
</dbReference>
<gene>
    <name evidence="5" type="ORF">BCF38_1206</name>
    <name evidence="6" type="ORF">SAMN05421539_1206</name>
</gene>
<evidence type="ECO:0000259" key="4">
    <source>
        <dbReference type="Pfam" id="PF00496"/>
    </source>
</evidence>
<reference evidence="6 8" key="1">
    <citation type="submission" date="2016-10" db="EMBL/GenBank/DDBJ databases">
        <authorList>
            <person name="Cai Z."/>
        </authorList>
    </citation>
    <scope>NUCLEOTIDE SEQUENCE [LARGE SCALE GENOMIC DNA]</scope>
    <source>
        <strain evidence="6 8">DSM 25227</strain>
    </source>
</reference>
<evidence type="ECO:0000313" key="8">
    <source>
        <dbReference type="Proteomes" id="UP000251571"/>
    </source>
</evidence>
<organism evidence="6 8">
    <name type="scientific">Jannaschia seohaensis</name>
    <dbReference type="NCBI Taxonomy" id="475081"/>
    <lineage>
        <taxon>Bacteria</taxon>
        <taxon>Pseudomonadati</taxon>
        <taxon>Pseudomonadota</taxon>
        <taxon>Alphaproteobacteria</taxon>
        <taxon>Rhodobacterales</taxon>
        <taxon>Roseobacteraceae</taxon>
        <taxon>Jannaschia</taxon>
    </lineage>
</organism>
<dbReference type="PANTHER" id="PTHR30290">
    <property type="entry name" value="PERIPLASMIC BINDING COMPONENT OF ABC TRANSPORTER"/>
    <property type="match status" value="1"/>
</dbReference>
<dbReference type="Pfam" id="PF00496">
    <property type="entry name" value="SBP_bac_5"/>
    <property type="match status" value="1"/>
</dbReference>
<dbReference type="PANTHER" id="PTHR30290:SF38">
    <property type="entry name" value="D,D-DIPEPTIDE-BINDING PERIPLASMIC PROTEIN DDPA-RELATED"/>
    <property type="match status" value="1"/>
</dbReference>
<dbReference type="Gene3D" id="3.40.190.10">
    <property type="entry name" value="Periplasmic binding protein-like II"/>
    <property type="match status" value="1"/>
</dbReference>
<comment type="similarity">
    <text evidence="2">Belongs to the bacterial solute-binding protein 5 family.</text>
</comment>
<feature type="domain" description="Solute-binding protein family 5" evidence="4">
    <location>
        <begin position="71"/>
        <end position="418"/>
    </location>
</feature>
<keyword evidence="7" id="KW-1185">Reference proteome</keyword>
<sequence length="494" mass="53687">MPTRLTETAGAALLSATLVLMPVCALADAITIVLGAEPTTLDPHAADDGAEKAVNDNVFETLMARDVDGNLVPGLATGEPVQIDETTWEFTIPAGLTFHNGEPLDAAAIVHSVERMIDPDLNSEQLSYFSTLAGAEAVDATTVRILTDGPDPILPARMYYFMIVPPVASEAEDFASNPVGSGPYEFVSWDRGNEIVLAADPDWRGEAPDVTEVTYRFIEESGTRMAALMAGEVDLITNLLPEFTDQVPASASMRGLEHPTVILNTNGGITADKRVRQALNLAVDKEALASALFEGQAQVEQGQLLGTTYFGFNEEVGPYPYDPERAKALLEEAGAAGGDITLVGTSGRWLKDREVTEVVAGYWSAVGLNVDVQIFEFDEYLQRLFDKENRADAIFVVSGNELLDADRSFSAYYAPSGFGSSNSFEELETWITQARSETDPEARQALYEQAVEFAHEEAILTFLLNINNVYGLSERLDWQPRVDGKMFVSTMTVD</sequence>
<dbReference type="AlphaFoldDB" id="A0A2Y9C960"/>
<evidence type="ECO:0000256" key="3">
    <source>
        <dbReference type="ARBA" id="ARBA00022729"/>
    </source>
</evidence>
<name>A0A2Y9C960_9RHOB</name>
<evidence type="ECO:0000313" key="7">
    <source>
        <dbReference type="Proteomes" id="UP000245839"/>
    </source>
</evidence>
<dbReference type="EMBL" id="UETC01000020">
    <property type="protein sequence ID" value="SSA51463.1"/>
    <property type="molecule type" value="Genomic_DNA"/>
</dbReference>
<dbReference type="InterPro" id="IPR039424">
    <property type="entry name" value="SBP_5"/>
</dbReference>
<dbReference type="Proteomes" id="UP000251571">
    <property type="component" value="Unassembled WGS sequence"/>
</dbReference>
<dbReference type="Proteomes" id="UP000245839">
    <property type="component" value="Unassembled WGS sequence"/>
</dbReference>
<evidence type="ECO:0000256" key="2">
    <source>
        <dbReference type="ARBA" id="ARBA00005695"/>
    </source>
</evidence>
<protein>
    <submittedName>
        <fullName evidence="6">Peptide/nickel transport system substrate-binding protein</fullName>
    </submittedName>
</protein>
<dbReference type="GO" id="GO:0030288">
    <property type="term" value="C:outer membrane-bounded periplasmic space"/>
    <property type="evidence" value="ECO:0007669"/>
    <property type="project" value="UniProtKB-ARBA"/>
</dbReference>